<comment type="catalytic activity">
    <reaction evidence="8">
        <text>L-threonyl-[protein] + ATP = O-phospho-L-threonyl-[protein] + ADP + H(+)</text>
        <dbReference type="Rhea" id="RHEA:46608"/>
        <dbReference type="Rhea" id="RHEA-COMP:11060"/>
        <dbReference type="Rhea" id="RHEA-COMP:11605"/>
        <dbReference type="ChEBI" id="CHEBI:15378"/>
        <dbReference type="ChEBI" id="CHEBI:30013"/>
        <dbReference type="ChEBI" id="CHEBI:30616"/>
        <dbReference type="ChEBI" id="CHEBI:61977"/>
        <dbReference type="ChEBI" id="CHEBI:456216"/>
        <dbReference type="EC" id="2.7.11.1"/>
    </reaction>
</comment>
<evidence type="ECO:0000313" key="12">
    <source>
        <dbReference type="Proteomes" id="UP000887578"/>
    </source>
</evidence>
<evidence type="ECO:0000256" key="8">
    <source>
        <dbReference type="ARBA" id="ARBA00047899"/>
    </source>
</evidence>
<dbReference type="PROSITE" id="PS50011">
    <property type="entry name" value="PROTEIN_KINASE_DOM"/>
    <property type="match status" value="1"/>
</dbReference>
<evidence type="ECO:0000256" key="7">
    <source>
        <dbReference type="ARBA" id="ARBA00022840"/>
    </source>
</evidence>
<feature type="domain" description="Protein kinase" evidence="11">
    <location>
        <begin position="9"/>
        <end position="111"/>
    </location>
</feature>
<dbReference type="EC" id="2.7.11.1" evidence="2"/>
<keyword evidence="5 10" id="KW-0547">Nucleotide-binding</keyword>
<dbReference type="GO" id="GO:0005524">
    <property type="term" value="F:ATP binding"/>
    <property type="evidence" value="ECO:0007669"/>
    <property type="project" value="UniProtKB-UniRule"/>
</dbReference>
<accession>A0A914QQK0</accession>
<comment type="similarity">
    <text evidence="1">Belongs to the protein kinase superfamily. NEK Ser/Thr protein kinase family. NIMA subfamily.</text>
</comment>
<evidence type="ECO:0000256" key="6">
    <source>
        <dbReference type="ARBA" id="ARBA00022777"/>
    </source>
</evidence>
<keyword evidence="6" id="KW-0418">Kinase</keyword>
<dbReference type="Gene3D" id="1.10.510.10">
    <property type="entry name" value="Transferase(Phosphotransferase) domain 1"/>
    <property type="match status" value="1"/>
</dbReference>
<keyword evidence="12" id="KW-1185">Reference proteome</keyword>
<dbReference type="InterPro" id="IPR017441">
    <property type="entry name" value="Protein_kinase_ATP_BS"/>
</dbReference>
<evidence type="ECO:0000256" key="2">
    <source>
        <dbReference type="ARBA" id="ARBA00012513"/>
    </source>
</evidence>
<evidence type="ECO:0000256" key="1">
    <source>
        <dbReference type="ARBA" id="ARBA00010886"/>
    </source>
</evidence>
<evidence type="ECO:0000256" key="5">
    <source>
        <dbReference type="ARBA" id="ARBA00022741"/>
    </source>
</evidence>
<dbReference type="PANTHER" id="PTHR43671">
    <property type="entry name" value="SERINE/THREONINE-PROTEIN KINASE NEK"/>
    <property type="match status" value="1"/>
</dbReference>
<evidence type="ECO:0000259" key="11">
    <source>
        <dbReference type="PROSITE" id="PS50011"/>
    </source>
</evidence>
<keyword evidence="4" id="KW-0808">Transferase</keyword>
<proteinExistence type="inferred from homology"/>
<evidence type="ECO:0000313" key="13">
    <source>
        <dbReference type="WBParaSite" id="PDA_v2.g616.t1"/>
    </source>
</evidence>
<dbReference type="SUPFAM" id="SSF56112">
    <property type="entry name" value="Protein kinase-like (PK-like)"/>
    <property type="match status" value="1"/>
</dbReference>
<dbReference type="PROSITE" id="PS00107">
    <property type="entry name" value="PROTEIN_KINASE_ATP"/>
    <property type="match status" value="1"/>
</dbReference>
<sequence>MRLSQVNNYKIHEYLGKGAFGCVYKATHPKYGTVALKQLNFASSRELEFIKRESDALKIISESETKYCEGGSLAAYLQAKRNAKISMEPAKVLKFVYSLCDALDELHFKHK</sequence>
<evidence type="ECO:0000256" key="9">
    <source>
        <dbReference type="ARBA" id="ARBA00048679"/>
    </source>
</evidence>
<reference evidence="13" key="1">
    <citation type="submission" date="2022-11" db="UniProtKB">
        <authorList>
            <consortium name="WormBaseParasite"/>
        </authorList>
    </citation>
    <scope>IDENTIFICATION</scope>
</reference>
<keyword evidence="3" id="KW-0723">Serine/threonine-protein kinase</keyword>
<dbReference type="AlphaFoldDB" id="A0A914QQK0"/>
<dbReference type="InterPro" id="IPR000719">
    <property type="entry name" value="Prot_kinase_dom"/>
</dbReference>
<dbReference type="InterPro" id="IPR011009">
    <property type="entry name" value="Kinase-like_dom_sf"/>
</dbReference>
<organism evidence="12 13">
    <name type="scientific">Panagrolaimus davidi</name>
    <dbReference type="NCBI Taxonomy" id="227884"/>
    <lineage>
        <taxon>Eukaryota</taxon>
        <taxon>Metazoa</taxon>
        <taxon>Ecdysozoa</taxon>
        <taxon>Nematoda</taxon>
        <taxon>Chromadorea</taxon>
        <taxon>Rhabditida</taxon>
        <taxon>Tylenchina</taxon>
        <taxon>Panagrolaimomorpha</taxon>
        <taxon>Panagrolaimoidea</taxon>
        <taxon>Panagrolaimidae</taxon>
        <taxon>Panagrolaimus</taxon>
    </lineage>
</organism>
<evidence type="ECO:0000256" key="4">
    <source>
        <dbReference type="ARBA" id="ARBA00022679"/>
    </source>
</evidence>
<protein>
    <recommendedName>
        <fullName evidence="2">non-specific serine/threonine protein kinase</fullName>
        <ecNumber evidence="2">2.7.11.1</ecNumber>
    </recommendedName>
</protein>
<name>A0A914QQK0_9BILA</name>
<dbReference type="Proteomes" id="UP000887578">
    <property type="component" value="Unplaced"/>
</dbReference>
<dbReference type="PANTHER" id="PTHR43671:SF98">
    <property type="entry name" value="SERINE_THREONINE-PROTEIN KINASE NEK11"/>
    <property type="match status" value="1"/>
</dbReference>
<keyword evidence="7 10" id="KW-0067">ATP-binding</keyword>
<dbReference type="InterPro" id="IPR050660">
    <property type="entry name" value="NEK_Ser/Thr_kinase"/>
</dbReference>
<comment type="catalytic activity">
    <reaction evidence="9">
        <text>L-seryl-[protein] + ATP = O-phospho-L-seryl-[protein] + ADP + H(+)</text>
        <dbReference type="Rhea" id="RHEA:17989"/>
        <dbReference type="Rhea" id="RHEA-COMP:9863"/>
        <dbReference type="Rhea" id="RHEA-COMP:11604"/>
        <dbReference type="ChEBI" id="CHEBI:15378"/>
        <dbReference type="ChEBI" id="CHEBI:29999"/>
        <dbReference type="ChEBI" id="CHEBI:30616"/>
        <dbReference type="ChEBI" id="CHEBI:83421"/>
        <dbReference type="ChEBI" id="CHEBI:456216"/>
        <dbReference type="EC" id="2.7.11.1"/>
    </reaction>
</comment>
<dbReference type="GO" id="GO:0004674">
    <property type="term" value="F:protein serine/threonine kinase activity"/>
    <property type="evidence" value="ECO:0007669"/>
    <property type="project" value="UniProtKB-KW"/>
</dbReference>
<dbReference type="WBParaSite" id="PDA_v2.g616.t1">
    <property type="protein sequence ID" value="PDA_v2.g616.t1"/>
    <property type="gene ID" value="PDA_v2.g616"/>
</dbReference>
<evidence type="ECO:0000256" key="10">
    <source>
        <dbReference type="PROSITE-ProRule" id="PRU10141"/>
    </source>
</evidence>
<evidence type="ECO:0000256" key="3">
    <source>
        <dbReference type="ARBA" id="ARBA00022527"/>
    </source>
</evidence>
<feature type="binding site" evidence="10">
    <location>
        <position position="37"/>
    </location>
    <ligand>
        <name>ATP</name>
        <dbReference type="ChEBI" id="CHEBI:30616"/>
    </ligand>
</feature>